<accession>A0ACC0DK58</accession>
<organism evidence="1 2">
    <name type="scientific">Hypoxylon rubiginosum</name>
    <dbReference type="NCBI Taxonomy" id="110542"/>
    <lineage>
        <taxon>Eukaryota</taxon>
        <taxon>Fungi</taxon>
        <taxon>Dikarya</taxon>
        <taxon>Ascomycota</taxon>
        <taxon>Pezizomycotina</taxon>
        <taxon>Sordariomycetes</taxon>
        <taxon>Xylariomycetidae</taxon>
        <taxon>Xylariales</taxon>
        <taxon>Hypoxylaceae</taxon>
        <taxon>Hypoxylon</taxon>
    </lineage>
</organism>
<dbReference type="Proteomes" id="UP001497680">
    <property type="component" value="Unassembled WGS sequence"/>
</dbReference>
<sequence length="250" mass="27033">MAKPTIVLLQGTFQVPEVYHKFAALIESRGFPVVQPSYPSLSNQDSPDFTKKTLADDVAVVEAVIKQLVDGEGKTVLVAMHSYGGLIGAEAVPEELTVKSRKARGLSGGVAYLFYVSAFVLPMGQSVATAVGDSPDHDHWDGRFKMRDSLATMYYDLPAEEAAYWAEKVIPQSNAVKETPMKRCAYTYLPSTYVVCTADHAVPPFVQEMSAQLAGAEVKKIDSGHSAMLSKPDEVMALLEEAAAKIETGN</sequence>
<keyword evidence="2" id="KW-1185">Reference proteome</keyword>
<dbReference type="EMBL" id="MU394281">
    <property type="protein sequence ID" value="KAI6093212.1"/>
    <property type="molecule type" value="Genomic_DNA"/>
</dbReference>
<comment type="caution">
    <text evidence="1">The sequence shown here is derived from an EMBL/GenBank/DDBJ whole genome shotgun (WGS) entry which is preliminary data.</text>
</comment>
<proteinExistence type="predicted"/>
<gene>
    <name evidence="1" type="ORF">F4821DRAFT_77379</name>
</gene>
<reference evidence="1 2" key="1">
    <citation type="journal article" date="2022" name="New Phytol.">
        <title>Ecological generalism drives hyperdiversity of secondary metabolite gene clusters in xylarialean endophytes.</title>
        <authorList>
            <person name="Franco M.E.E."/>
            <person name="Wisecaver J.H."/>
            <person name="Arnold A.E."/>
            <person name="Ju Y.M."/>
            <person name="Slot J.C."/>
            <person name="Ahrendt S."/>
            <person name="Moore L.P."/>
            <person name="Eastman K.E."/>
            <person name="Scott K."/>
            <person name="Konkel Z."/>
            <person name="Mondo S.J."/>
            <person name="Kuo A."/>
            <person name="Hayes R.D."/>
            <person name="Haridas S."/>
            <person name="Andreopoulos B."/>
            <person name="Riley R."/>
            <person name="LaButti K."/>
            <person name="Pangilinan J."/>
            <person name="Lipzen A."/>
            <person name="Amirebrahimi M."/>
            <person name="Yan J."/>
            <person name="Adam C."/>
            <person name="Keymanesh K."/>
            <person name="Ng V."/>
            <person name="Louie K."/>
            <person name="Northen T."/>
            <person name="Drula E."/>
            <person name="Henrissat B."/>
            <person name="Hsieh H.M."/>
            <person name="Youens-Clark K."/>
            <person name="Lutzoni F."/>
            <person name="Miadlikowska J."/>
            <person name="Eastwood D.C."/>
            <person name="Hamelin R.C."/>
            <person name="Grigoriev I.V."/>
            <person name="U'Ren J.M."/>
        </authorList>
    </citation>
    <scope>NUCLEOTIDE SEQUENCE [LARGE SCALE GENOMIC DNA]</scope>
    <source>
        <strain evidence="1 2">ER1909</strain>
    </source>
</reference>
<name>A0ACC0DK58_9PEZI</name>
<evidence type="ECO:0000313" key="2">
    <source>
        <dbReference type="Proteomes" id="UP001497680"/>
    </source>
</evidence>
<evidence type="ECO:0000313" key="1">
    <source>
        <dbReference type="EMBL" id="KAI6093212.1"/>
    </source>
</evidence>
<protein>
    <submittedName>
        <fullName evidence="1">Alpha/beta-hydrolase</fullName>
    </submittedName>
</protein>